<evidence type="ECO:0000313" key="1">
    <source>
        <dbReference type="EMBL" id="RIY07732.1"/>
    </source>
</evidence>
<accession>A0A418QRK8</accession>
<name>A0A418QRK8_9BACT</name>
<dbReference type="OrthoDB" id="676614at2"/>
<gene>
    <name evidence="1" type="ORF">D0T11_15885</name>
</gene>
<reference evidence="1 2" key="1">
    <citation type="submission" date="2019-01" db="EMBL/GenBank/DDBJ databases">
        <title>Hymenobacter humicola sp. nov., isolated from soils in Antarctica.</title>
        <authorList>
            <person name="Sedlacek I."/>
            <person name="Holochova P."/>
            <person name="Kralova S."/>
            <person name="Pantucek R."/>
            <person name="Stankova E."/>
            <person name="Vrbovska V."/>
            <person name="Kristofova L."/>
            <person name="Svec P."/>
            <person name="Busse H.-J."/>
        </authorList>
    </citation>
    <scope>NUCLEOTIDE SEQUENCE [LARGE SCALE GENOMIC DNA]</scope>
    <source>
        <strain evidence="1 2">CCM 8852</strain>
    </source>
</reference>
<dbReference type="AlphaFoldDB" id="A0A418QRK8"/>
<organism evidence="1 2">
    <name type="scientific">Hymenobacter rubripertinctus</name>
    <dbReference type="NCBI Taxonomy" id="2029981"/>
    <lineage>
        <taxon>Bacteria</taxon>
        <taxon>Pseudomonadati</taxon>
        <taxon>Bacteroidota</taxon>
        <taxon>Cytophagia</taxon>
        <taxon>Cytophagales</taxon>
        <taxon>Hymenobacteraceae</taxon>
        <taxon>Hymenobacter</taxon>
    </lineage>
</organism>
<dbReference type="Proteomes" id="UP000284250">
    <property type="component" value="Unassembled WGS sequence"/>
</dbReference>
<sequence>MAGRVPRPGSEFYFCVFLPSPLPMKTFTLDVEYSCDFDLFGLVSSTREHTLAWVLNQALHLRLVKQPDLLYDLLHKGRLVISNYLHTTEYHTLRLLRNRSAEASALKKPFLAPDIKEYDYLLQINNGAGLPPAEELIQQLTALPQVQLVSQFDPNDLKFKENLLF</sequence>
<protein>
    <submittedName>
        <fullName evidence="1">IPExxxVDY family protein</fullName>
    </submittedName>
</protein>
<evidence type="ECO:0000313" key="2">
    <source>
        <dbReference type="Proteomes" id="UP000284250"/>
    </source>
</evidence>
<dbReference type="InterPro" id="IPR047690">
    <property type="entry name" value="IPExxxVDY_fam"/>
</dbReference>
<proteinExistence type="predicted"/>
<dbReference type="EMBL" id="QYCN01000027">
    <property type="protein sequence ID" value="RIY07732.1"/>
    <property type="molecule type" value="Genomic_DNA"/>
</dbReference>
<keyword evidence="2" id="KW-1185">Reference proteome</keyword>
<dbReference type="NCBIfam" id="NF033205">
    <property type="entry name" value="IPExxxVDY"/>
    <property type="match status" value="1"/>
</dbReference>
<comment type="caution">
    <text evidence="1">The sequence shown here is derived from an EMBL/GenBank/DDBJ whole genome shotgun (WGS) entry which is preliminary data.</text>
</comment>